<comment type="caution">
    <text evidence="2">The sequence shown here is derived from an EMBL/GenBank/DDBJ whole genome shotgun (WGS) entry which is preliminary data.</text>
</comment>
<dbReference type="PROSITE" id="PS50181">
    <property type="entry name" value="FBOX"/>
    <property type="match status" value="1"/>
</dbReference>
<dbReference type="OrthoDB" id="694264at2759"/>
<proteinExistence type="predicted"/>
<protein>
    <recommendedName>
        <fullName evidence="1">F-box domain-containing protein</fullName>
    </recommendedName>
</protein>
<accession>A0A5J9SSW4</accession>
<feature type="domain" description="F-box" evidence="1">
    <location>
        <begin position="5"/>
        <end position="53"/>
    </location>
</feature>
<organism evidence="2 3">
    <name type="scientific">Eragrostis curvula</name>
    <name type="common">weeping love grass</name>
    <dbReference type="NCBI Taxonomy" id="38414"/>
    <lineage>
        <taxon>Eukaryota</taxon>
        <taxon>Viridiplantae</taxon>
        <taxon>Streptophyta</taxon>
        <taxon>Embryophyta</taxon>
        <taxon>Tracheophyta</taxon>
        <taxon>Spermatophyta</taxon>
        <taxon>Magnoliopsida</taxon>
        <taxon>Liliopsida</taxon>
        <taxon>Poales</taxon>
        <taxon>Poaceae</taxon>
        <taxon>PACMAD clade</taxon>
        <taxon>Chloridoideae</taxon>
        <taxon>Eragrostideae</taxon>
        <taxon>Eragrostidinae</taxon>
        <taxon>Eragrostis</taxon>
    </lineage>
</organism>
<dbReference type="PANTHER" id="PTHR38926">
    <property type="entry name" value="F-BOX DOMAIN CONTAINING PROTEIN, EXPRESSED"/>
    <property type="match status" value="1"/>
</dbReference>
<dbReference type="AlphaFoldDB" id="A0A5J9SSW4"/>
<dbReference type="PANTHER" id="PTHR38926:SF74">
    <property type="entry name" value="OS08G0193600 PROTEIN"/>
    <property type="match status" value="1"/>
</dbReference>
<dbReference type="EMBL" id="RWGY01000361">
    <property type="protein sequence ID" value="TVU02058.1"/>
    <property type="molecule type" value="Genomic_DNA"/>
</dbReference>
<reference evidence="2 3" key="1">
    <citation type="journal article" date="2019" name="Sci. Rep.">
        <title>A high-quality genome of Eragrostis curvula grass provides insights into Poaceae evolution and supports new strategies to enhance forage quality.</title>
        <authorList>
            <person name="Carballo J."/>
            <person name="Santos B.A.C.M."/>
            <person name="Zappacosta D."/>
            <person name="Garbus I."/>
            <person name="Selva J.P."/>
            <person name="Gallo C.A."/>
            <person name="Diaz A."/>
            <person name="Albertini E."/>
            <person name="Caccamo M."/>
            <person name="Echenique V."/>
        </authorList>
    </citation>
    <scope>NUCLEOTIDE SEQUENCE [LARGE SCALE GENOMIC DNA]</scope>
    <source>
        <strain evidence="3">cv. Victoria</strain>
        <tissue evidence="2">Leaf</tissue>
    </source>
</reference>
<dbReference type="Gene3D" id="1.20.1280.50">
    <property type="match status" value="1"/>
</dbReference>
<dbReference type="InterPro" id="IPR036047">
    <property type="entry name" value="F-box-like_dom_sf"/>
</dbReference>
<keyword evidence="3" id="KW-1185">Reference proteome</keyword>
<dbReference type="Gramene" id="TVU02058">
    <property type="protein sequence ID" value="TVU02058"/>
    <property type="gene ID" value="EJB05_52424"/>
</dbReference>
<evidence type="ECO:0000259" key="1">
    <source>
        <dbReference type="PROSITE" id="PS50181"/>
    </source>
</evidence>
<dbReference type="Pfam" id="PF12937">
    <property type="entry name" value="F-box-like"/>
    <property type="match status" value="1"/>
</dbReference>
<evidence type="ECO:0000313" key="3">
    <source>
        <dbReference type="Proteomes" id="UP000324897"/>
    </source>
</evidence>
<name>A0A5J9SSW4_9POAL</name>
<evidence type="ECO:0000313" key="2">
    <source>
        <dbReference type="EMBL" id="TVU02058.1"/>
    </source>
</evidence>
<gene>
    <name evidence="2" type="ORF">EJB05_52424</name>
</gene>
<dbReference type="Proteomes" id="UP000324897">
    <property type="component" value="Unassembled WGS sequence"/>
</dbReference>
<dbReference type="SUPFAM" id="SSF81383">
    <property type="entry name" value="F-box domain"/>
    <property type="match status" value="1"/>
</dbReference>
<feature type="non-terminal residue" evidence="2">
    <location>
        <position position="1"/>
    </location>
</feature>
<dbReference type="InterPro" id="IPR001810">
    <property type="entry name" value="F-box_dom"/>
</dbReference>
<sequence length="129" mass="14626">MPAAARCWAALPRDILITVFLELGPTEVMLGAEHVCTAWRRVALEEPALWRRIGRWRPLAEEMTKRRVICSDVAEKAMGRVALARAAGQCEAFKGCLDYEDLSYLVQRASSLKDLCIEEFHYKEGTEEL</sequence>